<dbReference type="EnsemblPlants" id="Kaladp0048s0511.1.v1.1">
    <property type="protein sequence ID" value="Kaladp0048s0511.1.v1.1.CDS.1"/>
    <property type="gene ID" value="Kaladp0048s0511.v1.1"/>
</dbReference>
<sequence length="55" mass="5049">MTVKPTIALRAVLAGGIAAFAKIGSAMKVAGSAKVGAAAAAVTAAAAVSGPKPDA</sequence>
<accession>A0A7N0TYF1</accession>
<dbReference type="Gramene" id="Kaladp0048s0511.1.v1.1">
    <property type="protein sequence ID" value="Kaladp0048s0511.1.v1.1.CDS.1"/>
    <property type="gene ID" value="Kaladp0048s0511.v1.1"/>
</dbReference>
<protein>
    <submittedName>
        <fullName evidence="1">Uncharacterized protein</fullName>
    </submittedName>
</protein>
<dbReference type="Proteomes" id="UP000594263">
    <property type="component" value="Unplaced"/>
</dbReference>
<dbReference type="PANTHER" id="PTHR36755">
    <property type="entry name" value="PROTEIN, PUTATIVE-RELATED"/>
    <property type="match status" value="1"/>
</dbReference>
<keyword evidence="2" id="KW-1185">Reference proteome</keyword>
<evidence type="ECO:0000313" key="2">
    <source>
        <dbReference type="Proteomes" id="UP000594263"/>
    </source>
</evidence>
<dbReference type="PANTHER" id="PTHR36755:SF1">
    <property type="entry name" value="OS06G0149300 PROTEIN"/>
    <property type="match status" value="1"/>
</dbReference>
<reference evidence="1" key="1">
    <citation type="submission" date="2021-01" db="UniProtKB">
        <authorList>
            <consortium name="EnsemblPlants"/>
        </authorList>
    </citation>
    <scope>IDENTIFICATION</scope>
</reference>
<proteinExistence type="predicted"/>
<dbReference type="AlphaFoldDB" id="A0A7N0TYF1"/>
<name>A0A7N0TYF1_KALFE</name>
<organism evidence="1 2">
    <name type="scientific">Kalanchoe fedtschenkoi</name>
    <name type="common">Lavender scallops</name>
    <name type="synonym">South American air plant</name>
    <dbReference type="NCBI Taxonomy" id="63787"/>
    <lineage>
        <taxon>Eukaryota</taxon>
        <taxon>Viridiplantae</taxon>
        <taxon>Streptophyta</taxon>
        <taxon>Embryophyta</taxon>
        <taxon>Tracheophyta</taxon>
        <taxon>Spermatophyta</taxon>
        <taxon>Magnoliopsida</taxon>
        <taxon>eudicotyledons</taxon>
        <taxon>Gunneridae</taxon>
        <taxon>Pentapetalae</taxon>
        <taxon>Saxifragales</taxon>
        <taxon>Crassulaceae</taxon>
        <taxon>Kalanchoe</taxon>
    </lineage>
</organism>
<dbReference type="OMA" id="SCHYLYY"/>
<evidence type="ECO:0000313" key="1">
    <source>
        <dbReference type="EnsemblPlants" id="Kaladp0048s0511.1.v1.1.CDS.1"/>
    </source>
</evidence>